<sequence length="85" mass="9669">MSFRLVSQAIVCPYGAESDLKLSFCVENERALSRRMEQISFRSASEFQTLISQSKNPLPPLAQFLHSLLVGVRGPSFFREFQSKQ</sequence>
<accession>A0AAV6M7T2</accession>
<reference evidence="1 2" key="1">
    <citation type="journal article" date="2021" name="Hortic Res">
        <title>The domestication of Cucurbita argyrosperma as revealed by the genome of its wild relative.</title>
        <authorList>
            <person name="Barrera-Redondo J."/>
            <person name="Sanchez-de la Vega G."/>
            <person name="Aguirre-Liguori J.A."/>
            <person name="Castellanos-Morales G."/>
            <person name="Gutierrez-Guerrero Y.T."/>
            <person name="Aguirre-Dugua X."/>
            <person name="Aguirre-Planter E."/>
            <person name="Tenaillon M.I."/>
            <person name="Lira-Saade R."/>
            <person name="Eguiarte L.E."/>
        </authorList>
    </citation>
    <scope>NUCLEOTIDE SEQUENCE [LARGE SCALE GENOMIC DNA]</scope>
    <source>
        <strain evidence="1">JBR-2021</strain>
    </source>
</reference>
<gene>
    <name evidence="1" type="ORF">SDJN03_24669</name>
</gene>
<evidence type="ECO:0000313" key="1">
    <source>
        <dbReference type="EMBL" id="KAG6577095.1"/>
    </source>
</evidence>
<protein>
    <submittedName>
        <fullName evidence="1">Uncharacterized protein</fullName>
    </submittedName>
</protein>
<dbReference type="Proteomes" id="UP000685013">
    <property type="component" value="Chromosome 16"/>
</dbReference>
<keyword evidence="2" id="KW-1185">Reference proteome</keyword>
<feature type="non-terminal residue" evidence="1">
    <location>
        <position position="1"/>
    </location>
</feature>
<organism evidence="1 2">
    <name type="scientific">Cucurbita argyrosperma subsp. sororia</name>
    <dbReference type="NCBI Taxonomy" id="37648"/>
    <lineage>
        <taxon>Eukaryota</taxon>
        <taxon>Viridiplantae</taxon>
        <taxon>Streptophyta</taxon>
        <taxon>Embryophyta</taxon>
        <taxon>Tracheophyta</taxon>
        <taxon>Spermatophyta</taxon>
        <taxon>Magnoliopsida</taxon>
        <taxon>eudicotyledons</taxon>
        <taxon>Gunneridae</taxon>
        <taxon>Pentapetalae</taxon>
        <taxon>rosids</taxon>
        <taxon>fabids</taxon>
        <taxon>Cucurbitales</taxon>
        <taxon>Cucurbitaceae</taxon>
        <taxon>Cucurbiteae</taxon>
        <taxon>Cucurbita</taxon>
    </lineage>
</organism>
<comment type="caution">
    <text evidence="1">The sequence shown here is derived from an EMBL/GenBank/DDBJ whole genome shotgun (WGS) entry which is preliminary data.</text>
</comment>
<dbReference type="AlphaFoldDB" id="A0AAV6M7T2"/>
<evidence type="ECO:0000313" key="2">
    <source>
        <dbReference type="Proteomes" id="UP000685013"/>
    </source>
</evidence>
<proteinExistence type="predicted"/>
<dbReference type="EMBL" id="JAGKQH010000016">
    <property type="protein sequence ID" value="KAG6577095.1"/>
    <property type="molecule type" value="Genomic_DNA"/>
</dbReference>
<name>A0AAV6M7T2_9ROSI</name>